<dbReference type="GO" id="GO:0005524">
    <property type="term" value="F:ATP binding"/>
    <property type="evidence" value="ECO:0007669"/>
    <property type="project" value="UniProtKB-UniRule"/>
</dbReference>
<feature type="active site" evidence="1">
    <location>
        <position position="367"/>
    </location>
</feature>
<comment type="pathway">
    <text evidence="1">Cell wall biogenesis; peptidoglycan biosynthesis.</text>
</comment>
<dbReference type="GO" id="GO:0071555">
    <property type="term" value="P:cell wall organization"/>
    <property type="evidence" value="ECO:0007669"/>
    <property type="project" value="UniProtKB-KW"/>
</dbReference>
<feature type="binding site" evidence="1">
    <location>
        <position position="235"/>
    </location>
    <ligand>
        <name>Zn(2+)</name>
        <dbReference type="ChEBI" id="CHEBI:29105"/>
    </ligand>
</feature>
<evidence type="ECO:0000256" key="1">
    <source>
        <dbReference type="HAMAP-Rule" id="MF_02214"/>
    </source>
</evidence>
<comment type="catalytic activity">
    <reaction evidence="1">
        <text>beta-D-GlcNAc-(1-&gt;4)-Mur2Ac(oyl-L-Ala-gamma-D-O-P-Glu-L-Lys-D-Ala-D-Ala)-di-trans,octa-cis-undecaprenyl diphosphate + NH4(+) = beta-D-GlcNAc-(1-&gt;4)-Mur2Ac(oyl-L-Ala-D-isoglutaminyl-L-Lys-D-Ala-D-Ala)-di-trans,octa-cis-undecaprenyl diphosphate + phosphate + H(+)</text>
        <dbReference type="Rhea" id="RHEA:57932"/>
        <dbReference type="ChEBI" id="CHEBI:15378"/>
        <dbReference type="ChEBI" id="CHEBI:28938"/>
        <dbReference type="ChEBI" id="CHEBI:43474"/>
        <dbReference type="ChEBI" id="CHEBI:62233"/>
        <dbReference type="ChEBI" id="CHEBI:143132"/>
    </reaction>
</comment>
<accession>A0A5B8U7B6</accession>
<dbReference type="GO" id="GO:0016881">
    <property type="term" value="F:acid-amino acid ligase activity"/>
    <property type="evidence" value="ECO:0007669"/>
    <property type="project" value="InterPro"/>
</dbReference>
<dbReference type="OrthoDB" id="9803907at2"/>
<protein>
    <recommendedName>
        <fullName evidence="1">Lipid II isoglutaminyl synthase (glutamine-hydrolyzing) subunit MurT</fullName>
        <ecNumber evidence="1">6.3.5.13</ecNumber>
    </recommendedName>
</protein>
<comment type="catalytic activity">
    <reaction evidence="1">
        <text>beta-D-GlcNAc-(1-&gt;4)-Mur2Ac(oyl-L-Ala-gamma-D-Glu-L-Lys-D-Ala-D-Ala)-di-trans,octa-cis-undecaprenyl diphosphate + L-glutamine + ATP + H2O = beta-D-GlcNAc-(1-&gt;4)-Mur2Ac(oyl-L-Ala-D-isoglutaminyl-L-Lys-D-Ala-D-Ala)-di-trans,octa-cis-undecaprenyl diphosphate + L-glutamate + ADP + phosphate + H(+)</text>
        <dbReference type="Rhea" id="RHEA:57928"/>
        <dbReference type="ChEBI" id="CHEBI:15377"/>
        <dbReference type="ChEBI" id="CHEBI:15378"/>
        <dbReference type="ChEBI" id="CHEBI:29985"/>
        <dbReference type="ChEBI" id="CHEBI:30616"/>
        <dbReference type="ChEBI" id="CHEBI:43474"/>
        <dbReference type="ChEBI" id="CHEBI:58359"/>
        <dbReference type="ChEBI" id="CHEBI:60033"/>
        <dbReference type="ChEBI" id="CHEBI:62233"/>
        <dbReference type="ChEBI" id="CHEBI:456216"/>
        <dbReference type="EC" id="6.3.5.13"/>
    </reaction>
</comment>
<dbReference type="SUPFAM" id="SSF53623">
    <property type="entry name" value="MurD-like peptide ligases, catalytic domain"/>
    <property type="match status" value="1"/>
</dbReference>
<feature type="domain" description="Lipid II isoglutaminyl synthase (glutamine-hydrolyzing) subunit MurT C-terminal" evidence="3">
    <location>
        <begin position="331"/>
        <end position="443"/>
    </location>
</feature>
<dbReference type="RefSeq" id="WP_146921149.1">
    <property type="nucleotide sequence ID" value="NZ_CP042430.1"/>
</dbReference>
<keyword evidence="1" id="KW-0547">Nucleotide-binding</keyword>
<keyword evidence="1" id="KW-0067">ATP-binding</keyword>
<dbReference type="EMBL" id="CP042430">
    <property type="protein sequence ID" value="QEC48993.1"/>
    <property type="molecule type" value="Genomic_DNA"/>
</dbReference>
<comment type="subunit">
    <text evidence="1">Forms a heterodimer with GatD.</text>
</comment>
<dbReference type="AlphaFoldDB" id="A0A5B8U7B6"/>
<dbReference type="GO" id="GO:0140282">
    <property type="term" value="F:carbon-nitrogen ligase activity on lipid II"/>
    <property type="evidence" value="ECO:0007669"/>
    <property type="project" value="UniProtKB-UniRule"/>
</dbReference>
<organism evidence="4 5">
    <name type="scientific">Baekduia soli</name>
    <dbReference type="NCBI Taxonomy" id="496014"/>
    <lineage>
        <taxon>Bacteria</taxon>
        <taxon>Bacillati</taxon>
        <taxon>Actinomycetota</taxon>
        <taxon>Thermoleophilia</taxon>
        <taxon>Solirubrobacterales</taxon>
        <taxon>Baekduiaceae</taxon>
        <taxon>Baekduia</taxon>
    </lineage>
</organism>
<dbReference type="GO" id="GO:0008270">
    <property type="term" value="F:zinc ion binding"/>
    <property type="evidence" value="ECO:0007669"/>
    <property type="project" value="UniProtKB-UniRule"/>
</dbReference>
<dbReference type="PANTHER" id="PTHR23135">
    <property type="entry name" value="MUR LIGASE FAMILY MEMBER"/>
    <property type="match status" value="1"/>
</dbReference>
<dbReference type="InterPro" id="IPR036565">
    <property type="entry name" value="Mur-like_cat_sf"/>
</dbReference>
<dbReference type="Pfam" id="PF08245">
    <property type="entry name" value="Mur_ligase_M"/>
    <property type="match status" value="1"/>
</dbReference>
<name>A0A5B8U7B6_9ACTN</name>
<dbReference type="GO" id="GO:0009252">
    <property type="term" value="P:peptidoglycan biosynthetic process"/>
    <property type="evidence" value="ECO:0007669"/>
    <property type="project" value="UniProtKB-UniRule"/>
</dbReference>
<keyword evidence="1" id="KW-0961">Cell wall biogenesis/degradation</keyword>
<evidence type="ECO:0000313" key="5">
    <source>
        <dbReference type="Proteomes" id="UP000321805"/>
    </source>
</evidence>
<dbReference type="UniPathway" id="UPA00219"/>
<keyword evidence="1" id="KW-0133">Cell shape</keyword>
<evidence type="ECO:0000313" key="4">
    <source>
        <dbReference type="EMBL" id="QEC48993.1"/>
    </source>
</evidence>
<dbReference type="PANTHER" id="PTHR23135:SF7">
    <property type="entry name" value="LIPID II ISOGLUTAMINYL SYNTHASE (GLUTAMINE-HYDROLYZING) SUBUNIT MURT"/>
    <property type="match status" value="1"/>
</dbReference>
<dbReference type="InterPro" id="IPR043703">
    <property type="entry name" value="Lipid_II_synth_MurT"/>
</dbReference>
<dbReference type="InterPro" id="IPR013564">
    <property type="entry name" value="MurT_C"/>
</dbReference>
<dbReference type="Proteomes" id="UP000321805">
    <property type="component" value="Chromosome"/>
</dbReference>
<keyword evidence="1" id="KW-0862">Zinc</keyword>
<feature type="binding site" evidence="1">
    <location>
        <position position="213"/>
    </location>
    <ligand>
        <name>Zn(2+)</name>
        <dbReference type="ChEBI" id="CHEBI:29105"/>
    </ligand>
</feature>
<dbReference type="KEGG" id="bsol:FSW04_16385"/>
<keyword evidence="5" id="KW-1185">Reference proteome</keyword>
<comment type="function">
    <text evidence="1">The lipid II isoglutaminyl synthase complex catalyzes the formation of alpha-D-isoglutamine in the cell wall lipid II stem peptide. The MurT subunit catalyzes the ATP-dependent amidation of D-glutamate residue of lipid II, converting it to an isoglutamine residue.</text>
</comment>
<feature type="domain" description="Mur ligase central" evidence="2">
    <location>
        <begin position="58"/>
        <end position="202"/>
    </location>
</feature>
<proteinExistence type="inferred from homology"/>
<feature type="binding site" evidence="1">
    <location>
        <position position="238"/>
    </location>
    <ligand>
        <name>Zn(2+)</name>
        <dbReference type="ChEBI" id="CHEBI:29105"/>
    </ligand>
</feature>
<keyword evidence="1" id="KW-0436">Ligase</keyword>
<comment type="catalytic activity">
    <reaction evidence="1">
        <text>beta-D-GlcNAc-(1-&gt;4)-Mur2Ac(oyl-L-Ala-gamma-D-Glu-L-Lys-D-Ala-D-Ala)-di-trans,octa-cis-undecaprenyl diphosphate + ATP = beta-D-GlcNAc-(1-&gt;4)-Mur2Ac(oyl-L-Ala-gamma-D-O-P-Glu-L-Lys-D-Ala-D-Ala)-di-trans,octa-cis-undecaprenyl diphosphate + ADP</text>
        <dbReference type="Rhea" id="RHEA:59488"/>
        <dbReference type="ChEBI" id="CHEBI:30616"/>
        <dbReference type="ChEBI" id="CHEBI:60033"/>
        <dbReference type="ChEBI" id="CHEBI:143132"/>
        <dbReference type="ChEBI" id="CHEBI:456216"/>
    </reaction>
</comment>
<feature type="binding site" evidence="1">
    <location>
        <position position="216"/>
    </location>
    <ligand>
        <name>Zn(2+)</name>
        <dbReference type="ChEBI" id="CHEBI:29105"/>
    </ligand>
</feature>
<dbReference type="HAMAP" id="MF_02214">
    <property type="entry name" value="Lipid_II_synth_MurT"/>
    <property type="match status" value="1"/>
</dbReference>
<dbReference type="Gene3D" id="3.40.1190.10">
    <property type="entry name" value="Mur-like, catalytic domain"/>
    <property type="match status" value="1"/>
</dbReference>
<dbReference type="EC" id="6.3.5.13" evidence="1"/>
<comment type="similarity">
    <text evidence="1">Belongs to the MurCDEF family. MurT subfamily.</text>
</comment>
<dbReference type="InterPro" id="IPR013221">
    <property type="entry name" value="Mur_ligase_cen"/>
</dbReference>
<sequence>MTLLGAKLAAARAAGAVSRRAGRGGTSLPGKLLLRLEPQAVAALGARLPRGSAVISATNGKTTSAAMAAAILEHGGRTLVHNRAGANMAGGVAGALLEAAGRGGAIAGDTGLFEVDEFWLDRLVPQLHPRALLLGNLFRDQLDRFGELETIADRWAQVVAAAPGTTLVLNADDPLIADLGRSRTGTDGVVYFGIEDPAVALSGMAHAADSKHCRRCGAPYRYDLVFLGHLGHYHCDACGATRPAPQVSAQRVVLDGLRGAQVTMATPAGTVEVRLPLPGLYNVYNMLGAAALALSLGAPIDDVVAGLQTVSPAFGRAESVRLGGCDLLMLLVKNPAGANEVLRTLALEDGDHDVLAVLNDNTADGRDISWVWDADFETLAGRLRRVTCSGTRAAEMALRLKYAGVPEDRLVVQPDLDRALDAALAGTPPGPGRLIAIPTYTAMLELRRLIVARGAAGSSFG</sequence>
<keyword evidence="1" id="KW-0573">Peptidoglycan synthesis</keyword>
<keyword evidence="1" id="KW-0479">Metal-binding</keyword>
<evidence type="ECO:0000259" key="3">
    <source>
        <dbReference type="Pfam" id="PF08353"/>
    </source>
</evidence>
<gene>
    <name evidence="1" type="primary">murT</name>
    <name evidence="4" type="ORF">FSW04_16385</name>
</gene>
<evidence type="ECO:0000259" key="2">
    <source>
        <dbReference type="Pfam" id="PF08245"/>
    </source>
</evidence>
<reference evidence="4 5" key="1">
    <citation type="journal article" date="2018" name="J. Microbiol.">
        <title>Baekduia soli gen. nov., sp. nov., a novel bacterium isolated from the soil of Baekdu Mountain and proposal of a novel family name, Baekduiaceae fam. nov.</title>
        <authorList>
            <person name="An D.S."/>
            <person name="Siddiqi M.Z."/>
            <person name="Kim K.H."/>
            <person name="Yu H.S."/>
            <person name="Im W.T."/>
        </authorList>
    </citation>
    <scope>NUCLEOTIDE SEQUENCE [LARGE SCALE GENOMIC DNA]</scope>
    <source>
        <strain evidence="4 5">BR7-21</strain>
    </source>
</reference>
<dbReference type="GO" id="GO:0008360">
    <property type="term" value="P:regulation of cell shape"/>
    <property type="evidence" value="ECO:0007669"/>
    <property type="project" value="UniProtKB-KW"/>
</dbReference>
<dbReference type="Pfam" id="PF08353">
    <property type="entry name" value="MurT_C"/>
    <property type="match status" value="1"/>
</dbReference>